<dbReference type="InterPro" id="IPR017956">
    <property type="entry name" value="AT_hook_DNA-bd_motif"/>
</dbReference>
<feature type="compositionally biased region" description="Acidic residues" evidence="1">
    <location>
        <begin position="279"/>
        <end position="290"/>
    </location>
</feature>
<dbReference type="InterPro" id="IPR025212">
    <property type="entry name" value="CAD_CENP-Q"/>
</dbReference>
<feature type="region of interest" description="Disordered" evidence="1">
    <location>
        <begin position="511"/>
        <end position="539"/>
    </location>
</feature>
<keyword evidence="3" id="KW-1185">Reference proteome</keyword>
<dbReference type="AlphaFoldDB" id="A0AAD9LUS3"/>
<proteinExistence type="predicted"/>
<reference evidence="2" key="1">
    <citation type="submission" date="2021-06" db="EMBL/GenBank/DDBJ databases">
        <title>Comparative genomics, transcriptomics and evolutionary studies reveal genomic signatures of adaptation to plant cell wall in hemibiotrophic fungi.</title>
        <authorList>
            <consortium name="DOE Joint Genome Institute"/>
            <person name="Baroncelli R."/>
            <person name="Diaz J.F."/>
            <person name="Benocci T."/>
            <person name="Peng M."/>
            <person name="Battaglia E."/>
            <person name="Haridas S."/>
            <person name="Andreopoulos W."/>
            <person name="Labutti K."/>
            <person name="Pangilinan J."/>
            <person name="Floch G.L."/>
            <person name="Makela M.R."/>
            <person name="Henrissat B."/>
            <person name="Grigoriev I.V."/>
            <person name="Crouch J.A."/>
            <person name="De Vries R.P."/>
            <person name="Sukno S.A."/>
            <person name="Thon M.R."/>
        </authorList>
    </citation>
    <scope>NUCLEOTIDE SEQUENCE</scope>
    <source>
        <strain evidence="2">MAFF235873</strain>
    </source>
</reference>
<dbReference type="GO" id="GO:0003677">
    <property type="term" value="F:DNA binding"/>
    <property type="evidence" value="ECO:0007669"/>
    <property type="project" value="InterPro"/>
</dbReference>
<dbReference type="SMART" id="SM00384">
    <property type="entry name" value="AT_hook"/>
    <property type="match status" value="9"/>
</dbReference>
<sequence length="708" mass="78405">MPPTPADQKRKRGRPSNASKAADASRESPEVGETEPDNLAEVAANTTTPAKRGRPKKNKNPEPSPSTEEPKTKKRGRPRREPAAEKEATGEDPEPAQPNRKSRKAANDITNNIEGAAEEGASSQLAGKSARSKPNQKAAQEANRKASVEEGSSPNHEAKKKRGRPPKVAEASTEAQTEDATASELAPKKKRGRPSLNKESVANDPAEAAEDEPAPENRGRKPKQKSGGAEEPVPEEMPEVEPAPKRKRGRPSLSKEHVETAGQELAPKKRGRKPKFVVEEAEEPPEEEEPALGKKKRGRPAIHAEPEVQEASQSEVKEVRRRKERPSSPTEAPALEKPTKERRKRSSQGEEEPSEPSPETQRRRPGRPRTSDAASSPHAPEDQVSKPRKSKKRSSGDDDATDPAPPKKRRRRTSEEIRQQQQQQHQPRAEPATARRPTPKYRHIAPRVRQIPRSVIEENWSPLAPSSLDHVSSLLRLSERPVLQRLAANEKRRDLAASAIRLVTKRLTKKLSRGLPFPPATAPPTRSRSAKKHDADGGRAEELNFERVIEDVAALERQLDPLLHAVKLLKAEKEHDERALEADYESLTTLEANARSEARNYKDNLRKTHVLVPEKTGTAGAAGRDHGGHEHDFKFVPDENISGTLFKDLEDDELRGLAGQVGSHMESMRNNLQQIEGVVPQIVRTRAALQDVLFKHLDQQSYENVLFG</sequence>
<feature type="region of interest" description="Disordered" evidence="1">
    <location>
        <begin position="1"/>
        <end position="448"/>
    </location>
</feature>
<feature type="compositionally biased region" description="Low complexity" evidence="1">
    <location>
        <begin position="419"/>
        <end position="430"/>
    </location>
</feature>
<accession>A0AAD9LUS3</accession>
<organism evidence="2 3">
    <name type="scientific">Colletotrichum zoysiae</name>
    <dbReference type="NCBI Taxonomy" id="1216348"/>
    <lineage>
        <taxon>Eukaryota</taxon>
        <taxon>Fungi</taxon>
        <taxon>Dikarya</taxon>
        <taxon>Ascomycota</taxon>
        <taxon>Pezizomycotina</taxon>
        <taxon>Sordariomycetes</taxon>
        <taxon>Hypocreomycetidae</taxon>
        <taxon>Glomerellales</taxon>
        <taxon>Glomerellaceae</taxon>
        <taxon>Colletotrichum</taxon>
        <taxon>Colletotrichum graminicola species complex</taxon>
    </lineage>
</organism>
<evidence type="ECO:0000313" key="2">
    <source>
        <dbReference type="EMBL" id="KAK2021839.1"/>
    </source>
</evidence>
<feature type="compositionally biased region" description="Basic residues" evidence="1">
    <location>
        <begin position="437"/>
        <end position="446"/>
    </location>
</feature>
<feature type="compositionally biased region" description="Basic and acidic residues" evidence="1">
    <location>
        <begin position="79"/>
        <end position="89"/>
    </location>
</feature>
<evidence type="ECO:0000313" key="3">
    <source>
        <dbReference type="Proteomes" id="UP001232148"/>
    </source>
</evidence>
<name>A0AAD9LUS3_9PEZI</name>
<gene>
    <name evidence="2" type="ORF">LX32DRAFT_630883</name>
</gene>
<protein>
    <recommendedName>
        <fullName evidence="4">Kinetochore protein fta7</fullName>
    </recommendedName>
</protein>
<evidence type="ECO:0000256" key="1">
    <source>
        <dbReference type="SAM" id="MobiDB-lite"/>
    </source>
</evidence>
<dbReference type="PRINTS" id="PR00929">
    <property type="entry name" value="ATHOOK"/>
</dbReference>
<feature type="compositionally biased region" description="Polar residues" evidence="1">
    <location>
        <begin position="121"/>
        <end position="138"/>
    </location>
</feature>
<evidence type="ECO:0008006" key="4">
    <source>
        <dbReference type="Google" id="ProtNLM"/>
    </source>
</evidence>
<dbReference type="Proteomes" id="UP001232148">
    <property type="component" value="Unassembled WGS sequence"/>
</dbReference>
<dbReference type="Pfam" id="PF13094">
    <property type="entry name" value="CENP-Q"/>
    <property type="match status" value="1"/>
</dbReference>
<dbReference type="EMBL" id="MU843076">
    <property type="protein sequence ID" value="KAK2021839.1"/>
    <property type="molecule type" value="Genomic_DNA"/>
</dbReference>
<comment type="caution">
    <text evidence="2">The sequence shown here is derived from an EMBL/GenBank/DDBJ whole genome shotgun (WGS) entry which is preliminary data.</text>
</comment>